<dbReference type="RefSeq" id="WP_313987031.1">
    <property type="nucleotide sequence ID" value="NZ_JASJOS010000017.1"/>
</dbReference>
<accession>A0AAE3QXL6</accession>
<reference evidence="1" key="1">
    <citation type="submission" date="2023-05" db="EMBL/GenBank/DDBJ databases">
        <authorList>
            <person name="Zhang X."/>
        </authorList>
    </citation>
    <scope>NUCLEOTIDE SEQUENCE</scope>
    <source>
        <strain evidence="1">YF14B1</strain>
    </source>
</reference>
<dbReference type="AlphaFoldDB" id="A0AAE3QXL6"/>
<name>A0AAE3QXL6_9BACT</name>
<comment type="caution">
    <text evidence="1">The sequence shown here is derived from an EMBL/GenBank/DDBJ whole genome shotgun (WGS) entry which is preliminary data.</text>
</comment>
<organism evidence="1 2">
    <name type="scientific">Xanthocytophaga flava</name>
    <dbReference type="NCBI Taxonomy" id="3048013"/>
    <lineage>
        <taxon>Bacteria</taxon>
        <taxon>Pseudomonadati</taxon>
        <taxon>Bacteroidota</taxon>
        <taxon>Cytophagia</taxon>
        <taxon>Cytophagales</taxon>
        <taxon>Rhodocytophagaceae</taxon>
        <taxon>Xanthocytophaga</taxon>
    </lineage>
</organism>
<dbReference type="InterPro" id="IPR032675">
    <property type="entry name" value="LRR_dom_sf"/>
</dbReference>
<gene>
    <name evidence="1" type="ORF">QNI16_31345</name>
</gene>
<dbReference type="EMBL" id="JASJOS010000017">
    <property type="protein sequence ID" value="MDJ1485035.1"/>
    <property type="molecule type" value="Genomic_DNA"/>
</dbReference>
<proteinExistence type="predicted"/>
<evidence type="ECO:0000313" key="1">
    <source>
        <dbReference type="EMBL" id="MDJ1485035.1"/>
    </source>
</evidence>
<dbReference type="SUPFAM" id="SSF52058">
    <property type="entry name" value="L domain-like"/>
    <property type="match status" value="1"/>
</dbReference>
<sequence>MFEYKEGFTITRDFGEPFGRRCLMMNSENIEGCIEFMKRENITHIEINSQHGYRSTTINFLEKYNQIEGINIVDENIDITPIKYLKNLKSLILPYTYGQELDFSMFTYLEDCAITWHKKTASLLRCRSIKNLLISNYSATDLNAFNQLSNLESLKLVECSITSLKGIGYLKKLNKLDLNYIKKLSTLDGIEDSADTLNDLMLYKCNRLQDYHAIGRLSNLEILAVIESAEIDTLKFVKTLRCLKKIHLNVRVTDGDMSPLTGLKEVFFVKKKNFTHIVEQIRK</sequence>
<protein>
    <submittedName>
        <fullName evidence="1">Leucine-rich repeat domain-containing protein</fullName>
    </submittedName>
</protein>
<dbReference type="Proteomes" id="UP001241110">
    <property type="component" value="Unassembled WGS sequence"/>
</dbReference>
<evidence type="ECO:0000313" key="2">
    <source>
        <dbReference type="Proteomes" id="UP001241110"/>
    </source>
</evidence>
<dbReference type="Gene3D" id="3.80.10.10">
    <property type="entry name" value="Ribonuclease Inhibitor"/>
    <property type="match status" value="1"/>
</dbReference>